<evidence type="ECO:0000313" key="2">
    <source>
        <dbReference type="EMBL" id="KGF55951.1"/>
    </source>
</evidence>
<dbReference type="HOGENOM" id="CLU_081840_1_1_9"/>
<reference evidence="2 3" key="1">
    <citation type="submission" date="2011-08" db="EMBL/GenBank/DDBJ databases">
        <title>The Genome Sequence of Clostridium orbiscindens 1_3_50AFAA.</title>
        <authorList>
            <consortium name="The Broad Institute Genome Sequencing Platform"/>
            <person name="Earl A."/>
            <person name="Ward D."/>
            <person name="Feldgarden M."/>
            <person name="Gevers D."/>
            <person name="Daigneault M."/>
            <person name="Strauss J."/>
            <person name="Allen-Vercoe E."/>
            <person name="Young S.K."/>
            <person name="Zeng Q."/>
            <person name="Gargeya S."/>
            <person name="Fitzgerald M."/>
            <person name="Haas B."/>
            <person name="Abouelleil A."/>
            <person name="Alvarado L."/>
            <person name="Arachchi H.M."/>
            <person name="Berlin A."/>
            <person name="Brown A."/>
            <person name="Chapman S.B."/>
            <person name="Chen Z."/>
            <person name="Dunbar C."/>
            <person name="Freedman E."/>
            <person name="Gearin G."/>
            <person name="Gellesch M."/>
            <person name="Goldberg J."/>
            <person name="Griggs A."/>
            <person name="Gujja S."/>
            <person name="Heiman D."/>
            <person name="Howarth C."/>
            <person name="Larson L."/>
            <person name="Lui A."/>
            <person name="MacDonald P.J.P."/>
            <person name="Montmayeur A."/>
            <person name="Murphy C."/>
            <person name="Neiman D."/>
            <person name="Pearson M."/>
            <person name="Priest M."/>
            <person name="Roberts A."/>
            <person name="Saif S."/>
            <person name="Shea T."/>
            <person name="Shenoy N."/>
            <person name="Sisk P."/>
            <person name="Stolte C."/>
            <person name="Sykes S."/>
            <person name="Wortman J."/>
            <person name="Nusbaum C."/>
            <person name="Birren B."/>
        </authorList>
    </citation>
    <scope>NUCLEOTIDE SEQUENCE [LARGE SCALE GENOMIC DNA]</scope>
    <source>
        <strain evidence="2 3">1_3_50AFAA</strain>
    </source>
</reference>
<dbReference type="PROSITE" id="PS51186">
    <property type="entry name" value="GNAT"/>
    <property type="match status" value="1"/>
</dbReference>
<dbReference type="CDD" id="cd04301">
    <property type="entry name" value="NAT_SF"/>
    <property type="match status" value="1"/>
</dbReference>
<dbReference type="RefSeq" id="WP_007491869.1">
    <property type="nucleotide sequence ID" value="NZ_KN174162.1"/>
</dbReference>
<evidence type="ECO:0000259" key="1">
    <source>
        <dbReference type="PROSITE" id="PS51186"/>
    </source>
</evidence>
<dbReference type="Proteomes" id="UP000029585">
    <property type="component" value="Unassembled WGS sequence"/>
</dbReference>
<dbReference type="SUPFAM" id="SSF55729">
    <property type="entry name" value="Acyl-CoA N-acyltransferases (Nat)"/>
    <property type="match status" value="1"/>
</dbReference>
<dbReference type="Gene3D" id="3.40.630.30">
    <property type="match status" value="1"/>
</dbReference>
<organism evidence="2 3">
    <name type="scientific">Flavonifractor plautii 1_3_50AFAA</name>
    <dbReference type="NCBI Taxonomy" id="742738"/>
    <lineage>
        <taxon>Bacteria</taxon>
        <taxon>Bacillati</taxon>
        <taxon>Bacillota</taxon>
        <taxon>Clostridia</taxon>
        <taxon>Eubacteriales</taxon>
        <taxon>Oscillospiraceae</taxon>
        <taxon>Flavonifractor</taxon>
    </lineage>
</organism>
<dbReference type="PATRIC" id="fig|742738.3.peg.1462"/>
<dbReference type="InterPro" id="IPR000182">
    <property type="entry name" value="GNAT_dom"/>
</dbReference>
<dbReference type="InterPro" id="IPR016181">
    <property type="entry name" value="Acyl_CoA_acyltransferase"/>
</dbReference>
<comment type="caution">
    <text evidence="2">The sequence shown here is derived from an EMBL/GenBank/DDBJ whole genome shotgun (WGS) entry which is preliminary data.</text>
</comment>
<dbReference type="AlphaFoldDB" id="A0A096BA90"/>
<dbReference type="Pfam" id="PF00583">
    <property type="entry name" value="Acetyltransf_1"/>
    <property type="match status" value="1"/>
</dbReference>
<feature type="domain" description="N-acetyltransferase" evidence="1">
    <location>
        <begin position="3"/>
        <end position="150"/>
    </location>
</feature>
<protein>
    <recommendedName>
        <fullName evidence="1">N-acetyltransferase domain-containing protein</fullName>
    </recommendedName>
</protein>
<sequence length="220" mass="24039">MSLTLRHEAPADRRAAETLVREAFWNVYKPGCDEHYYLHLLRQSPAFRPELTFVCEADGVLAGQIACASSSIELEAGGYLDTVTFGPLAVLPSFQGKGLARALVCHALRQAQALGEQAVVILGDPRHYGRYGFWCGERWGISLENGQYLPGLQAVELAPGSLANAAGRFREGFAYAPDAAALDAFDALFLVKEKAITDFQQEFQVMCSLGHEVIPNGFMQ</sequence>
<dbReference type="EMBL" id="ADLO01000052">
    <property type="protein sequence ID" value="KGF55951.1"/>
    <property type="molecule type" value="Genomic_DNA"/>
</dbReference>
<accession>A0A096BA90</accession>
<dbReference type="GO" id="GO:0016747">
    <property type="term" value="F:acyltransferase activity, transferring groups other than amino-acyl groups"/>
    <property type="evidence" value="ECO:0007669"/>
    <property type="project" value="InterPro"/>
</dbReference>
<evidence type="ECO:0000313" key="3">
    <source>
        <dbReference type="Proteomes" id="UP000029585"/>
    </source>
</evidence>
<proteinExistence type="predicted"/>
<dbReference type="GeneID" id="63973330"/>
<gene>
    <name evidence="2" type="ORF">HMPREF9460_01418</name>
</gene>
<keyword evidence="3" id="KW-1185">Reference proteome</keyword>
<dbReference type="eggNOG" id="COG3153">
    <property type="taxonomic scope" value="Bacteria"/>
</dbReference>
<name>A0A096BA90_FLAPL</name>